<dbReference type="Proteomes" id="UP000305067">
    <property type="component" value="Unassembled WGS sequence"/>
</dbReference>
<evidence type="ECO:0000313" key="2">
    <source>
        <dbReference type="Proteomes" id="UP000305067"/>
    </source>
</evidence>
<dbReference type="EMBL" id="ML178853">
    <property type="protein sequence ID" value="TFK96920.1"/>
    <property type="molecule type" value="Genomic_DNA"/>
</dbReference>
<dbReference type="InterPro" id="IPR019587">
    <property type="entry name" value="Polyketide_cyclase/dehydratase"/>
</dbReference>
<reference evidence="1 2" key="1">
    <citation type="journal article" date="2019" name="Nat. Ecol. Evol.">
        <title>Megaphylogeny resolves global patterns of mushroom evolution.</title>
        <authorList>
            <person name="Varga T."/>
            <person name="Krizsan K."/>
            <person name="Foldi C."/>
            <person name="Dima B."/>
            <person name="Sanchez-Garcia M."/>
            <person name="Sanchez-Ramirez S."/>
            <person name="Szollosi G.J."/>
            <person name="Szarkandi J.G."/>
            <person name="Papp V."/>
            <person name="Albert L."/>
            <person name="Andreopoulos W."/>
            <person name="Angelini C."/>
            <person name="Antonin V."/>
            <person name="Barry K.W."/>
            <person name="Bougher N.L."/>
            <person name="Buchanan P."/>
            <person name="Buyck B."/>
            <person name="Bense V."/>
            <person name="Catcheside P."/>
            <person name="Chovatia M."/>
            <person name="Cooper J."/>
            <person name="Damon W."/>
            <person name="Desjardin D."/>
            <person name="Finy P."/>
            <person name="Geml J."/>
            <person name="Haridas S."/>
            <person name="Hughes K."/>
            <person name="Justo A."/>
            <person name="Karasinski D."/>
            <person name="Kautmanova I."/>
            <person name="Kiss B."/>
            <person name="Kocsube S."/>
            <person name="Kotiranta H."/>
            <person name="LaButti K.M."/>
            <person name="Lechner B.E."/>
            <person name="Liimatainen K."/>
            <person name="Lipzen A."/>
            <person name="Lukacs Z."/>
            <person name="Mihaltcheva S."/>
            <person name="Morgado L.N."/>
            <person name="Niskanen T."/>
            <person name="Noordeloos M.E."/>
            <person name="Ohm R.A."/>
            <person name="Ortiz-Santana B."/>
            <person name="Ovrebo C."/>
            <person name="Racz N."/>
            <person name="Riley R."/>
            <person name="Savchenko A."/>
            <person name="Shiryaev A."/>
            <person name="Soop K."/>
            <person name="Spirin V."/>
            <person name="Szebenyi C."/>
            <person name="Tomsovsky M."/>
            <person name="Tulloss R.E."/>
            <person name="Uehling J."/>
            <person name="Grigoriev I.V."/>
            <person name="Vagvolgyi C."/>
            <person name="Papp T."/>
            <person name="Martin F.M."/>
            <person name="Miettinen O."/>
            <person name="Hibbett D.S."/>
            <person name="Nagy L.G."/>
        </authorList>
    </citation>
    <scope>NUCLEOTIDE SEQUENCE [LARGE SCALE GENOMIC DNA]</scope>
    <source>
        <strain evidence="1 2">CBS 309.79</strain>
    </source>
</reference>
<protein>
    <recommendedName>
        <fullName evidence="3">Coenzyme Q-binding protein COQ10 START domain-containing protein</fullName>
    </recommendedName>
</protein>
<gene>
    <name evidence="1" type="ORF">BDV98DRAFT_514767</name>
</gene>
<name>A0A5C3Q965_9AGAR</name>
<dbReference type="Pfam" id="PF10604">
    <property type="entry name" value="Polyketide_cyc2"/>
    <property type="match status" value="1"/>
</dbReference>
<dbReference type="Gene3D" id="3.30.530.20">
    <property type="match status" value="1"/>
</dbReference>
<proteinExistence type="predicted"/>
<evidence type="ECO:0000313" key="1">
    <source>
        <dbReference type="EMBL" id="TFK96920.1"/>
    </source>
</evidence>
<accession>A0A5C3Q965</accession>
<dbReference type="InterPro" id="IPR023393">
    <property type="entry name" value="START-like_dom_sf"/>
</dbReference>
<sequence length="171" mass="19712">MADDEGVITFRASAIIDAPIDKVWEILYDFSKYEECRSQTLVSPDGHTPLPDQTPRPSVNLLLSARVPATMDDTHLAFMQKQSTLVYMHQCSRETYTMEWEFMPGGWFMNARRVQTLSVMEGGKTRYETRERFGRVGAWFVRLVLRRDLQFSFEAMAGALKERAEAMVEES</sequence>
<evidence type="ECO:0008006" key="3">
    <source>
        <dbReference type="Google" id="ProtNLM"/>
    </source>
</evidence>
<dbReference type="AlphaFoldDB" id="A0A5C3Q965"/>
<dbReference type="OrthoDB" id="509124at2759"/>
<keyword evidence="2" id="KW-1185">Reference proteome</keyword>
<dbReference type="SUPFAM" id="SSF55961">
    <property type="entry name" value="Bet v1-like"/>
    <property type="match status" value="1"/>
</dbReference>
<organism evidence="1 2">
    <name type="scientific">Pterulicium gracile</name>
    <dbReference type="NCBI Taxonomy" id="1884261"/>
    <lineage>
        <taxon>Eukaryota</taxon>
        <taxon>Fungi</taxon>
        <taxon>Dikarya</taxon>
        <taxon>Basidiomycota</taxon>
        <taxon>Agaricomycotina</taxon>
        <taxon>Agaricomycetes</taxon>
        <taxon>Agaricomycetidae</taxon>
        <taxon>Agaricales</taxon>
        <taxon>Pleurotineae</taxon>
        <taxon>Pterulaceae</taxon>
        <taxon>Pterulicium</taxon>
    </lineage>
</organism>
<dbReference type="CDD" id="cd07822">
    <property type="entry name" value="SRPBCC_4"/>
    <property type="match status" value="1"/>
</dbReference>